<dbReference type="InterPro" id="IPR001650">
    <property type="entry name" value="Helicase_C-like"/>
</dbReference>
<evidence type="ECO:0000256" key="3">
    <source>
        <dbReference type="ARBA" id="ARBA00022723"/>
    </source>
</evidence>
<feature type="binding site" evidence="12">
    <location>
        <position position="604"/>
    </location>
    <ligand>
        <name>Zn(2+)</name>
        <dbReference type="ChEBI" id="CHEBI:29105"/>
        <label>2</label>
    </ligand>
</feature>
<feature type="binding site" evidence="12">
    <location>
        <position position="592"/>
    </location>
    <ligand>
        <name>Zn(2+)</name>
        <dbReference type="ChEBI" id="CHEBI:29105"/>
        <label>1</label>
    </ligand>
</feature>
<keyword evidence="10 12" id="KW-0413">Isomerase</keyword>
<dbReference type="SMART" id="SM00490">
    <property type="entry name" value="HELICc"/>
    <property type="match status" value="1"/>
</dbReference>
<protein>
    <recommendedName>
        <fullName evidence="12">Replication restart protein PriA</fullName>
    </recommendedName>
    <alternativeName>
        <fullName evidence="12">ATP-dependent DNA helicase PriA</fullName>
        <ecNumber evidence="12">5.6.2.4</ecNumber>
    </alternativeName>
    <alternativeName>
        <fullName evidence="12">DNA 3'-5' helicase PriA</fullName>
    </alternativeName>
</protein>
<gene>
    <name evidence="12 15" type="primary">priA</name>
    <name evidence="15" type="ORF">KSF_030120</name>
</gene>
<dbReference type="AlphaFoldDB" id="A0A8J3MZC6"/>
<evidence type="ECO:0000256" key="5">
    <source>
        <dbReference type="ARBA" id="ARBA00022801"/>
    </source>
</evidence>
<dbReference type="EC" id="5.6.2.4" evidence="12"/>
<comment type="caution">
    <text evidence="15">The sequence shown here is derived from an EMBL/GenBank/DDBJ whole genome shotgun (WGS) entry which is preliminary data.</text>
</comment>
<feature type="binding site" evidence="12">
    <location>
        <position position="632"/>
    </location>
    <ligand>
        <name>Zn(2+)</name>
        <dbReference type="ChEBI" id="CHEBI:29105"/>
        <label>1</label>
    </ligand>
</feature>
<keyword evidence="4 12" id="KW-0547">Nucleotide-binding</keyword>
<dbReference type="GO" id="GO:0043138">
    <property type="term" value="F:3'-5' DNA helicase activity"/>
    <property type="evidence" value="ECO:0007669"/>
    <property type="project" value="UniProtKB-EC"/>
</dbReference>
<dbReference type="SMART" id="SM00487">
    <property type="entry name" value="DEXDc"/>
    <property type="match status" value="1"/>
</dbReference>
<evidence type="ECO:0000313" key="15">
    <source>
        <dbReference type="EMBL" id="GHO92964.1"/>
    </source>
</evidence>
<dbReference type="GO" id="GO:0008270">
    <property type="term" value="F:zinc ion binding"/>
    <property type="evidence" value="ECO:0007669"/>
    <property type="project" value="UniProtKB-UniRule"/>
</dbReference>
<dbReference type="NCBIfam" id="TIGR00595">
    <property type="entry name" value="priA"/>
    <property type="match status" value="1"/>
</dbReference>
<dbReference type="InterPro" id="IPR014001">
    <property type="entry name" value="Helicase_ATP-bd"/>
</dbReference>
<dbReference type="InterPro" id="IPR027417">
    <property type="entry name" value="P-loop_NTPase"/>
</dbReference>
<organism evidence="15 16">
    <name type="scientific">Reticulibacter mediterranei</name>
    <dbReference type="NCBI Taxonomy" id="2778369"/>
    <lineage>
        <taxon>Bacteria</taxon>
        <taxon>Bacillati</taxon>
        <taxon>Chloroflexota</taxon>
        <taxon>Ktedonobacteria</taxon>
        <taxon>Ktedonobacterales</taxon>
        <taxon>Reticulibacteraceae</taxon>
        <taxon>Reticulibacter</taxon>
    </lineage>
</organism>
<evidence type="ECO:0000256" key="6">
    <source>
        <dbReference type="ARBA" id="ARBA00022806"/>
    </source>
</evidence>
<keyword evidence="7 12" id="KW-0862">Zinc</keyword>
<dbReference type="GO" id="GO:0006302">
    <property type="term" value="P:double-strand break repair"/>
    <property type="evidence" value="ECO:0007669"/>
    <property type="project" value="InterPro"/>
</dbReference>
<dbReference type="Pfam" id="PF00271">
    <property type="entry name" value="Helicase_C"/>
    <property type="match status" value="1"/>
</dbReference>
<dbReference type="Pfam" id="PF00270">
    <property type="entry name" value="DEAD"/>
    <property type="match status" value="1"/>
</dbReference>
<dbReference type="Pfam" id="PF17764">
    <property type="entry name" value="PriA_3primeBD"/>
    <property type="match status" value="1"/>
</dbReference>
<keyword evidence="16" id="KW-1185">Reference proteome</keyword>
<comment type="subunit">
    <text evidence="12">Component of the replication restart primosome.</text>
</comment>
<feature type="binding site" evidence="12">
    <location>
        <position position="595"/>
    </location>
    <ligand>
        <name>Zn(2+)</name>
        <dbReference type="ChEBI" id="CHEBI:29105"/>
        <label>1</label>
    </ligand>
</feature>
<dbReference type="GO" id="GO:0006310">
    <property type="term" value="P:DNA recombination"/>
    <property type="evidence" value="ECO:0007669"/>
    <property type="project" value="InterPro"/>
</dbReference>
<name>A0A8J3MZC6_9CHLR</name>
<dbReference type="PANTHER" id="PTHR30580:SF0">
    <property type="entry name" value="PRIMOSOMAL PROTEIN N"/>
    <property type="match status" value="1"/>
</dbReference>
<dbReference type="CDD" id="cd17929">
    <property type="entry name" value="DEXHc_priA"/>
    <property type="match status" value="1"/>
</dbReference>
<feature type="binding site" evidence="12">
    <location>
        <position position="635"/>
    </location>
    <ligand>
        <name>Zn(2+)</name>
        <dbReference type="ChEBI" id="CHEBI:29105"/>
        <label>1</label>
    </ligand>
</feature>
<dbReference type="GO" id="GO:0016787">
    <property type="term" value="F:hydrolase activity"/>
    <property type="evidence" value="ECO:0007669"/>
    <property type="project" value="UniProtKB-KW"/>
</dbReference>
<dbReference type="Pfam" id="PF18074">
    <property type="entry name" value="PriA_C"/>
    <property type="match status" value="1"/>
</dbReference>
<proteinExistence type="inferred from homology"/>
<dbReference type="EMBL" id="BNJK01000001">
    <property type="protein sequence ID" value="GHO92964.1"/>
    <property type="molecule type" value="Genomic_DNA"/>
</dbReference>
<dbReference type="PANTHER" id="PTHR30580">
    <property type="entry name" value="PRIMOSOMAL PROTEIN N"/>
    <property type="match status" value="1"/>
</dbReference>
<evidence type="ECO:0000256" key="9">
    <source>
        <dbReference type="ARBA" id="ARBA00023125"/>
    </source>
</evidence>
<evidence type="ECO:0000259" key="13">
    <source>
        <dbReference type="PROSITE" id="PS51192"/>
    </source>
</evidence>
<dbReference type="GO" id="GO:1990077">
    <property type="term" value="C:primosome complex"/>
    <property type="evidence" value="ECO:0007669"/>
    <property type="project" value="UniProtKB-UniRule"/>
</dbReference>
<dbReference type="Gene3D" id="3.40.50.300">
    <property type="entry name" value="P-loop containing nucleotide triphosphate hydrolases"/>
    <property type="match status" value="2"/>
</dbReference>
<dbReference type="Gene3D" id="3.40.1440.60">
    <property type="entry name" value="PriA, 3(prime) DNA-binding domain"/>
    <property type="match status" value="1"/>
</dbReference>
<dbReference type="PROSITE" id="PS51194">
    <property type="entry name" value="HELICASE_CTER"/>
    <property type="match status" value="1"/>
</dbReference>
<feature type="domain" description="Helicase C-terminal" evidence="14">
    <location>
        <begin position="627"/>
        <end position="781"/>
    </location>
</feature>
<keyword evidence="3 12" id="KW-0479">Metal-binding</keyword>
<evidence type="ECO:0000256" key="8">
    <source>
        <dbReference type="ARBA" id="ARBA00022840"/>
    </source>
</evidence>
<dbReference type="GO" id="GO:0005524">
    <property type="term" value="F:ATP binding"/>
    <property type="evidence" value="ECO:0007669"/>
    <property type="project" value="UniProtKB-UniRule"/>
</dbReference>
<dbReference type="InterPro" id="IPR011545">
    <property type="entry name" value="DEAD/DEAH_box_helicase_dom"/>
</dbReference>
<feature type="binding site" evidence="12">
    <location>
        <position position="622"/>
    </location>
    <ligand>
        <name>Zn(2+)</name>
        <dbReference type="ChEBI" id="CHEBI:29105"/>
        <label>2</label>
    </ligand>
</feature>
<evidence type="ECO:0000256" key="7">
    <source>
        <dbReference type="ARBA" id="ARBA00022833"/>
    </source>
</evidence>
<dbReference type="InterPro" id="IPR040498">
    <property type="entry name" value="PriA_CRR"/>
</dbReference>
<dbReference type="HAMAP" id="MF_00983">
    <property type="entry name" value="PriA"/>
    <property type="match status" value="1"/>
</dbReference>
<keyword evidence="1 12" id="KW-0639">Primosome</keyword>
<keyword evidence="5 12" id="KW-0378">Hydrolase</keyword>
<evidence type="ECO:0000256" key="10">
    <source>
        <dbReference type="ARBA" id="ARBA00023235"/>
    </source>
</evidence>
<keyword evidence="8 12" id="KW-0067">ATP-binding</keyword>
<evidence type="ECO:0000256" key="2">
    <source>
        <dbReference type="ARBA" id="ARBA00022705"/>
    </source>
</evidence>
<keyword evidence="2 12" id="KW-0235">DNA replication</keyword>
<dbReference type="InterPro" id="IPR005259">
    <property type="entry name" value="PriA"/>
</dbReference>
<accession>A0A8J3MZC6</accession>
<comment type="cofactor">
    <cofactor evidence="12">
        <name>Zn(2+)</name>
        <dbReference type="ChEBI" id="CHEBI:29105"/>
    </cofactor>
    <text evidence="12">Binds 2 zinc ions per subunit.</text>
</comment>
<evidence type="ECO:0000256" key="1">
    <source>
        <dbReference type="ARBA" id="ARBA00022515"/>
    </source>
</evidence>
<dbReference type="InterPro" id="IPR041222">
    <property type="entry name" value="PriA_3primeBD"/>
</dbReference>
<dbReference type="InterPro" id="IPR042115">
    <property type="entry name" value="PriA_3primeBD_sf"/>
</dbReference>
<comment type="catalytic activity">
    <reaction evidence="11 12">
        <text>ATP + H2O = ADP + phosphate + H(+)</text>
        <dbReference type="Rhea" id="RHEA:13065"/>
        <dbReference type="ChEBI" id="CHEBI:15377"/>
        <dbReference type="ChEBI" id="CHEBI:15378"/>
        <dbReference type="ChEBI" id="CHEBI:30616"/>
        <dbReference type="ChEBI" id="CHEBI:43474"/>
        <dbReference type="ChEBI" id="CHEBI:456216"/>
        <dbReference type="EC" id="5.6.2.4"/>
    </reaction>
</comment>
<evidence type="ECO:0000256" key="12">
    <source>
        <dbReference type="HAMAP-Rule" id="MF_00983"/>
    </source>
</evidence>
<dbReference type="Proteomes" id="UP000597444">
    <property type="component" value="Unassembled WGS sequence"/>
</dbReference>
<dbReference type="PROSITE" id="PS51192">
    <property type="entry name" value="HELICASE_ATP_BIND_1"/>
    <property type="match status" value="1"/>
</dbReference>
<evidence type="ECO:0000256" key="11">
    <source>
        <dbReference type="ARBA" id="ARBA00048988"/>
    </source>
</evidence>
<evidence type="ECO:0000256" key="4">
    <source>
        <dbReference type="ARBA" id="ARBA00022741"/>
    </source>
</evidence>
<feature type="binding site" evidence="12">
    <location>
        <position position="601"/>
    </location>
    <ligand>
        <name>Zn(2+)</name>
        <dbReference type="ChEBI" id="CHEBI:29105"/>
        <label>2</label>
    </ligand>
</feature>
<dbReference type="GO" id="GO:0003677">
    <property type="term" value="F:DNA binding"/>
    <property type="evidence" value="ECO:0007669"/>
    <property type="project" value="UniProtKB-UniRule"/>
</dbReference>
<comment type="catalytic activity">
    <reaction evidence="12">
        <text>Couples ATP hydrolysis with the unwinding of duplex DNA by translocating in the 3'-5' direction.</text>
        <dbReference type="EC" id="5.6.2.4"/>
    </reaction>
</comment>
<dbReference type="InterPro" id="IPR041236">
    <property type="entry name" value="PriA_C"/>
</dbReference>
<comment type="function">
    <text evidence="12">Initiates the restart of stalled replication forks, which reloads the replicative helicase on sites other than the origin of replication. Recognizes and binds to abandoned replication forks and remodels them to uncover a helicase loading site. Promotes assembly of the primosome at these replication forks.</text>
</comment>
<dbReference type="Pfam" id="PF18319">
    <property type="entry name" value="Zn_ribbon_PriA"/>
    <property type="match status" value="1"/>
</dbReference>
<keyword evidence="9 12" id="KW-0238">DNA-binding</keyword>
<sequence>MLADVLTAAARWNIEQPLLTYLVPAELEASLRPGQLVAVPYGERLVEGIIWNLYGDHEALQLGEDVILRPVHSLLDPEPALLLHQRALAQWMAEYYVTPLAHVALLMLAPGLMQRSQFVLRLTEAYYRGEDENTQESTQGVSLRLRALLGFLHEDGELDVERLKKMVGKKRAQEILKEIQQSDLVERIPQLQAPKARARVKRVVRLLIQGEALEEWREERLSRFQQPIVEPVYASVGPPSALAAMRKSASQFNPWAMPPDSATLTLQKEDKETVLARRQLTAVDLLLQSPPNAVPWTPGGLCKATGLTNAQLQRLVKEQIITIETSEQRRDPLQGRTLPASTPLQLTPDQQQALSAILEASQRGNQGEVPQPILLHGVTGSGKTEVYLQALAAMIKQGKRGIVLVPEIALTTQAVQRVAGRFPGRVAIIHSELSVGERYDEWRRIRAGEIDVVIGSRSALFAPVADLGLIIIDEEHEPAYKQSEFKPTYHARDAALRLGEMLHIPVVLGSATPAIESYYRAEQNEYQLVELRGRIGAVLPPVEVIDLRGELHAGNTSIISRRLQEELERVLNLKQQAILFLNRRGAASCVLCRDCGFVAACEQCDIPLTYHATERVLLCHYCGNQRKVIHFCPICKSSCVRYFGLGTEKVQETIQRLFPDARLLRWDRDTARNRHAHEQLLDRFANREADILIGTQMIAKGLDLPGVTLVGVVSADIALNLPDYSAAERTFTLLTQVAGRAGRGAEAGRVILQTFNPQHFCVETASRHDYHEFYAAEIDARRRYSYPPFRHFVKFTYSHTSRHRCQNEALLLCERLTEWIERLQLVNTDIVGPAPALMERLRGKYRWQMIVRGPDLHRLLRVVDAPGWEIDIDPISVL</sequence>
<dbReference type="GO" id="GO:0006270">
    <property type="term" value="P:DNA replication initiation"/>
    <property type="evidence" value="ECO:0007669"/>
    <property type="project" value="TreeGrafter"/>
</dbReference>
<keyword evidence="6 12" id="KW-0347">Helicase</keyword>
<evidence type="ECO:0000259" key="14">
    <source>
        <dbReference type="PROSITE" id="PS51194"/>
    </source>
</evidence>
<feature type="binding site" evidence="12">
    <location>
        <position position="619"/>
    </location>
    <ligand>
        <name>Zn(2+)</name>
        <dbReference type="ChEBI" id="CHEBI:29105"/>
        <label>2</label>
    </ligand>
</feature>
<comment type="similarity">
    <text evidence="12">Belongs to the helicase family. PriA subfamily.</text>
</comment>
<dbReference type="CDD" id="cd18804">
    <property type="entry name" value="SF2_C_priA"/>
    <property type="match status" value="1"/>
</dbReference>
<dbReference type="FunFam" id="3.40.50.300:FF:000489">
    <property type="entry name" value="Primosome assembly protein PriA"/>
    <property type="match status" value="1"/>
</dbReference>
<reference evidence="15" key="1">
    <citation type="submission" date="2020-10" db="EMBL/GenBank/DDBJ databases">
        <title>Taxonomic study of unclassified bacteria belonging to the class Ktedonobacteria.</title>
        <authorList>
            <person name="Yabe S."/>
            <person name="Wang C.M."/>
            <person name="Zheng Y."/>
            <person name="Sakai Y."/>
            <person name="Cavaletti L."/>
            <person name="Monciardini P."/>
            <person name="Donadio S."/>
        </authorList>
    </citation>
    <scope>NUCLEOTIDE SEQUENCE</scope>
    <source>
        <strain evidence="15">ID150040</strain>
    </source>
</reference>
<evidence type="ECO:0000313" key="16">
    <source>
        <dbReference type="Proteomes" id="UP000597444"/>
    </source>
</evidence>
<dbReference type="GO" id="GO:0006269">
    <property type="term" value="P:DNA replication, synthesis of primer"/>
    <property type="evidence" value="ECO:0007669"/>
    <property type="project" value="UniProtKB-KW"/>
</dbReference>
<dbReference type="SUPFAM" id="SSF52540">
    <property type="entry name" value="P-loop containing nucleoside triphosphate hydrolases"/>
    <property type="match status" value="2"/>
</dbReference>
<feature type="domain" description="Helicase ATP-binding" evidence="13">
    <location>
        <begin position="364"/>
        <end position="531"/>
    </location>
</feature>